<evidence type="ECO:0000256" key="2">
    <source>
        <dbReference type="ARBA" id="ARBA00023125"/>
    </source>
</evidence>
<dbReference type="SMART" id="SM00448">
    <property type="entry name" value="REC"/>
    <property type="match status" value="1"/>
</dbReference>
<feature type="domain" description="HTH araC/xylS-type" evidence="6">
    <location>
        <begin position="349"/>
        <end position="447"/>
    </location>
</feature>
<keyword evidence="9" id="KW-1185">Reference proteome</keyword>
<reference evidence="8 9" key="1">
    <citation type="submission" date="2023-07" db="EMBL/GenBank/DDBJ databases">
        <title>Paenibacillus sp. JX-17 nov. isolated from soil.</title>
        <authorList>
            <person name="Wan Y."/>
            <person name="Liu B."/>
        </authorList>
    </citation>
    <scope>NUCLEOTIDE SEQUENCE [LARGE SCALE GENOMIC DNA]</scope>
    <source>
        <strain evidence="8 9">JX-17</strain>
    </source>
</reference>
<dbReference type="EMBL" id="JAUQTB010000011">
    <property type="protein sequence ID" value="MDO7908039.1"/>
    <property type="molecule type" value="Genomic_DNA"/>
</dbReference>
<dbReference type="SMART" id="SM00342">
    <property type="entry name" value="HTH_ARAC"/>
    <property type="match status" value="1"/>
</dbReference>
<dbReference type="InterPro" id="IPR011006">
    <property type="entry name" value="CheY-like_superfamily"/>
</dbReference>
<dbReference type="InterPro" id="IPR018062">
    <property type="entry name" value="HTH_AraC-typ_CS"/>
</dbReference>
<comment type="caution">
    <text evidence="8">The sequence shown here is derived from an EMBL/GenBank/DDBJ whole genome shotgun (WGS) entry which is preliminary data.</text>
</comment>
<feature type="coiled-coil region" evidence="5">
    <location>
        <begin position="109"/>
        <end position="136"/>
    </location>
</feature>
<protein>
    <submittedName>
        <fullName evidence="8">AraC family transcriptional regulator</fullName>
    </submittedName>
</protein>
<dbReference type="PRINTS" id="PR00032">
    <property type="entry name" value="HTHARAC"/>
</dbReference>
<dbReference type="RefSeq" id="WP_305025257.1">
    <property type="nucleotide sequence ID" value="NZ_JAUQTB010000011.1"/>
</dbReference>
<name>A0ABT9CFI3_9BACL</name>
<dbReference type="PROSITE" id="PS00041">
    <property type="entry name" value="HTH_ARAC_FAMILY_1"/>
    <property type="match status" value="1"/>
</dbReference>
<evidence type="ECO:0000256" key="1">
    <source>
        <dbReference type="ARBA" id="ARBA00023015"/>
    </source>
</evidence>
<dbReference type="Pfam" id="PF00072">
    <property type="entry name" value="Response_reg"/>
    <property type="match status" value="1"/>
</dbReference>
<keyword evidence="1" id="KW-0805">Transcription regulation</keyword>
<evidence type="ECO:0000313" key="9">
    <source>
        <dbReference type="Proteomes" id="UP001240171"/>
    </source>
</evidence>
<evidence type="ECO:0000259" key="6">
    <source>
        <dbReference type="PROSITE" id="PS01124"/>
    </source>
</evidence>
<dbReference type="SUPFAM" id="SSF46689">
    <property type="entry name" value="Homeodomain-like"/>
    <property type="match status" value="2"/>
</dbReference>
<dbReference type="Pfam" id="PF17853">
    <property type="entry name" value="GGDEF_2"/>
    <property type="match status" value="1"/>
</dbReference>
<dbReference type="CDD" id="cd17536">
    <property type="entry name" value="REC_YesN-like"/>
    <property type="match status" value="1"/>
</dbReference>
<dbReference type="InterPro" id="IPR018060">
    <property type="entry name" value="HTH_AraC"/>
</dbReference>
<evidence type="ECO:0000259" key="7">
    <source>
        <dbReference type="PROSITE" id="PS50110"/>
    </source>
</evidence>
<dbReference type="InterPro" id="IPR041522">
    <property type="entry name" value="CdaR_GGDEF"/>
</dbReference>
<dbReference type="Pfam" id="PF12833">
    <property type="entry name" value="HTH_18"/>
    <property type="match status" value="1"/>
</dbReference>
<keyword evidence="3" id="KW-0804">Transcription</keyword>
<feature type="domain" description="Response regulatory" evidence="7">
    <location>
        <begin position="3"/>
        <end position="120"/>
    </location>
</feature>
<dbReference type="InterPro" id="IPR009057">
    <property type="entry name" value="Homeodomain-like_sf"/>
</dbReference>
<keyword evidence="5" id="KW-0175">Coiled coil</keyword>
<dbReference type="Gene3D" id="3.40.50.2300">
    <property type="match status" value="1"/>
</dbReference>
<feature type="modified residue" description="4-aspartylphosphate" evidence="4">
    <location>
        <position position="55"/>
    </location>
</feature>
<proteinExistence type="predicted"/>
<accession>A0ABT9CFI3</accession>
<organism evidence="8 9">
    <name type="scientific">Paenibacillus lacisoli</name>
    <dbReference type="NCBI Taxonomy" id="3064525"/>
    <lineage>
        <taxon>Bacteria</taxon>
        <taxon>Bacillati</taxon>
        <taxon>Bacillota</taxon>
        <taxon>Bacilli</taxon>
        <taxon>Bacillales</taxon>
        <taxon>Paenibacillaceae</taxon>
        <taxon>Paenibacillus</taxon>
    </lineage>
</organism>
<dbReference type="SUPFAM" id="SSF52172">
    <property type="entry name" value="CheY-like"/>
    <property type="match status" value="1"/>
</dbReference>
<dbReference type="PROSITE" id="PS50110">
    <property type="entry name" value="RESPONSE_REGULATORY"/>
    <property type="match status" value="1"/>
</dbReference>
<gene>
    <name evidence="8" type="ORF">Q5741_16625</name>
</gene>
<sequence>MYKILIADDEALEREGLEWIIDHMLKENFRIIHAENGRRAIELAEEEHPHIVLMDVNMPGIRGLDAIREIKESLPDTKFVLVTAYDYFAYAKEALSLGVKEYIVKPAKRNEVVEILQQLVQELDEEKRRRQEHLELKNKVSQLVPLAENELALMIMVHQTGDSDAAQLAEWLDFPLGTGCSMVAALAESPTQLDEKRLYDFIRSYTKSSGMECILSSLIDQHIAIFLTAPRNPDQHAGWMDEVKRFGEDLCLRVERQVEWSTSISVGVGSLCEGADGLHQSYFEAVFASAYYEQGGKVCRFDDLRNGEGEAYKVSSLSDGQHRLHRSYVATALQRSREEREQETITVLDRARQYILQRYTEELSLEDVAEHVHLNPYYLSKIMKQQFGESFIDLLTRLRIEKAKEIMSSEQLSLKEVCFEVGYKDPNYFSRVFKRVTGMTPTEYRNQLR</sequence>
<evidence type="ECO:0000256" key="5">
    <source>
        <dbReference type="SAM" id="Coils"/>
    </source>
</evidence>
<dbReference type="PANTHER" id="PTHR43280:SF28">
    <property type="entry name" value="HTH-TYPE TRANSCRIPTIONAL ACTIVATOR RHAS"/>
    <property type="match status" value="1"/>
</dbReference>
<dbReference type="PROSITE" id="PS01124">
    <property type="entry name" value="HTH_ARAC_FAMILY_2"/>
    <property type="match status" value="1"/>
</dbReference>
<evidence type="ECO:0000256" key="4">
    <source>
        <dbReference type="PROSITE-ProRule" id="PRU00169"/>
    </source>
</evidence>
<dbReference type="PANTHER" id="PTHR43280">
    <property type="entry name" value="ARAC-FAMILY TRANSCRIPTIONAL REGULATOR"/>
    <property type="match status" value="1"/>
</dbReference>
<dbReference type="Proteomes" id="UP001240171">
    <property type="component" value="Unassembled WGS sequence"/>
</dbReference>
<dbReference type="InterPro" id="IPR001789">
    <property type="entry name" value="Sig_transdc_resp-reg_receiver"/>
</dbReference>
<evidence type="ECO:0000313" key="8">
    <source>
        <dbReference type="EMBL" id="MDO7908039.1"/>
    </source>
</evidence>
<keyword evidence="2" id="KW-0238">DNA-binding</keyword>
<keyword evidence="4" id="KW-0597">Phosphoprotein</keyword>
<dbReference type="Gene3D" id="1.10.10.60">
    <property type="entry name" value="Homeodomain-like"/>
    <property type="match status" value="2"/>
</dbReference>
<dbReference type="InterPro" id="IPR020449">
    <property type="entry name" value="Tscrpt_reg_AraC-type_HTH"/>
</dbReference>
<evidence type="ECO:0000256" key="3">
    <source>
        <dbReference type="ARBA" id="ARBA00023163"/>
    </source>
</evidence>